<evidence type="ECO:0000313" key="2">
    <source>
        <dbReference type="Proteomes" id="UP000078200"/>
    </source>
</evidence>
<sequence length="414" mass="47313">MNHPTKIFSSVAHFKNHYYWHHVLRMDLCAVALMVLIIPTYKIRRSNSGQLKQELRERNITATGDKRNEMEKLQRRLLEQLEKEGEDPSVFEFYSDFYEVSPTGSIVDGDDACTPDERREALYATNATTNATESKITGTTEKIEKIQENQDILKTRLHEVYQQIDGQINALEGRVDNALSQFDATVNVLEEKVTKVISQFDAKLETLEEKMGGTLSYFATLRSEVDAVKETAAKHQHGVGDSASKFQAPIIDDASNKLCEKCPMRQNKNKRPKATARKCHNGDKVGHIACKCKFWRNDSRLRLPTNGKTGLQHKLHMKGDKSRKLPDDCCRQKYIEKTVMTPECRKDRERRMSEEQNAKQNIVVRRIKVETNVKFSKGDVRNAQLADDDLTVIIGAKKDERVNSEQIDKESPIA</sequence>
<protein>
    <recommendedName>
        <fullName evidence="3">SAP domain-containing protein</fullName>
    </recommendedName>
</protein>
<keyword evidence="2" id="KW-1185">Reference proteome</keyword>
<proteinExistence type="predicted"/>
<reference evidence="1" key="1">
    <citation type="submission" date="2020-05" db="UniProtKB">
        <authorList>
            <consortium name="EnsemblMetazoa"/>
        </authorList>
    </citation>
    <scope>IDENTIFICATION</scope>
    <source>
        <strain evidence="1">TTRI</strain>
    </source>
</reference>
<dbReference type="VEuPathDB" id="VectorBase:GAUT013787"/>
<accession>A0A1A9USF5</accession>
<dbReference type="STRING" id="7395.A0A1A9USF5"/>
<name>A0A1A9USF5_GLOAU</name>
<dbReference type="SUPFAM" id="SSF57997">
    <property type="entry name" value="Tropomyosin"/>
    <property type="match status" value="1"/>
</dbReference>
<dbReference type="AlphaFoldDB" id="A0A1A9USF5"/>
<evidence type="ECO:0000313" key="1">
    <source>
        <dbReference type="EnsemblMetazoa" id="GAUT013787-PA"/>
    </source>
</evidence>
<organism evidence="1 2">
    <name type="scientific">Glossina austeni</name>
    <name type="common">Savannah tsetse fly</name>
    <dbReference type="NCBI Taxonomy" id="7395"/>
    <lineage>
        <taxon>Eukaryota</taxon>
        <taxon>Metazoa</taxon>
        <taxon>Ecdysozoa</taxon>
        <taxon>Arthropoda</taxon>
        <taxon>Hexapoda</taxon>
        <taxon>Insecta</taxon>
        <taxon>Pterygota</taxon>
        <taxon>Neoptera</taxon>
        <taxon>Endopterygota</taxon>
        <taxon>Diptera</taxon>
        <taxon>Brachycera</taxon>
        <taxon>Muscomorpha</taxon>
        <taxon>Hippoboscoidea</taxon>
        <taxon>Glossinidae</taxon>
        <taxon>Glossina</taxon>
    </lineage>
</organism>
<evidence type="ECO:0008006" key="3">
    <source>
        <dbReference type="Google" id="ProtNLM"/>
    </source>
</evidence>
<dbReference type="Proteomes" id="UP000078200">
    <property type="component" value="Unassembled WGS sequence"/>
</dbReference>
<dbReference type="Gene3D" id="1.10.287.1490">
    <property type="match status" value="1"/>
</dbReference>
<dbReference type="EnsemblMetazoa" id="GAUT013787-RA">
    <property type="protein sequence ID" value="GAUT013787-PA"/>
    <property type="gene ID" value="GAUT013787"/>
</dbReference>